<dbReference type="SUPFAM" id="SSF52540">
    <property type="entry name" value="P-loop containing nucleoside triphosphate hydrolases"/>
    <property type="match status" value="1"/>
</dbReference>
<dbReference type="Pfam" id="PF14629">
    <property type="entry name" value="ORC4_C"/>
    <property type="match status" value="1"/>
</dbReference>
<evidence type="ECO:0000313" key="13">
    <source>
        <dbReference type="Proteomes" id="UP000008144"/>
    </source>
</evidence>
<dbReference type="GO" id="GO:0016887">
    <property type="term" value="F:ATP hydrolysis activity"/>
    <property type="evidence" value="ECO:0007669"/>
    <property type="project" value="InterPro"/>
</dbReference>
<dbReference type="GO" id="GO:0003688">
    <property type="term" value="F:DNA replication origin binding"/>
    <property type="evidence" value="ECO:0000318"/>
    <property type="project" value="GO_Central"/>
</dbReference>
<keyword evidence="4 9" id="KW-0235">DNA replication</keyword>
<dbReference type="GO" id="GO:0006270">
    <property type="term" value="P:DNA replication initiation"/>
    <property type="evidence" value="ECO:0000318"/>
    <property type="project" value="GO_Central"/>
</dbReference>
<dbReference type="PIRSF" id="PIRSF007858">
    <property type="entry name" value="ORC4"/>
    <property type="match status" value="1"/>
</dbReference>
<keyword evidence="13" id="KW-1185">Reference proteome</keyword>
<reference evidence="12" key="4">
    <citation type="submission" date="2025-09" db="UniProtKB">
        <authorList>
            <consortium name="Ensembl"/>
        </authorList>
    </citation>
    <scope>IDENTIFICATION</scope>
</reference>
<accession>F7B503</accession>
<dbReference type="GeneID" id="100183401"/>
<comment type="function">
    <text evidence="9">Component of the origin recognition complex (ORC) that binds origins of replication.</text>
</comment>
<dbReference type="FunFam" id="3.40.50.300:FF:000649">
    <property type="entry name" value="Origin recognition complex subunit 4"/>
    <property type="match status" value="1"/>
</dbReference>
<keyword evidence="6" id="KW-0067">ATP-binding</keyword>
<dbReference type="InterPro" id="IPR016527">
    <property type="entry name" value="ORC4"/>
</dbReference>
<dbReference type="Pfam" id="PF13401">
    <property type="entry name" value="AAA_22"/>
    <property type="match status" value="1"/>
</dbReference>
<comment type="similarity">
    <text evidence="2 9">Belongs to the ORC4 family.</text>
</comment>
<keyword evidence="5" id="KW-0547">Nucleotide-binding</keyword>
<dbReference type="STRING" id="7719.ENSCINP00000022958"/>
<dbReference type="Proteomes" id="UP000008144">
    <property type="component" value="Chromosome 5"/>
</dbReference>
<evidence type="ECO:0000256" key="1">
    <source>
        <dbReference type="ARBA" id="ARBA00004123"/>
    </source>
</evidence>
<dbReference type="Ensembl" id="ENSCINT00000023204.2">
    <property type="protein sequence ID" value="ENSCINP00000022958.2"/>
    <property type="gene ID" value="ENSCING00000022335.1"/>
</dbReference>
<dbReference type="HOGENOM" id="CLU_007115_0_1_1"/>
<dbReference type="KEGG" id="cin:100183401"/>
<dbReference type="GeneTree" id="ENSGT00390000016542"/>
<dbReference type="AlphaFoldDB" id="F7B503"/>
<evidence type="ECO:0000313" key="12">
    <source>
        <dbReference type="Ensembl" id="ENSCINP00000022958.2"/>
    </source>
</evidence>
<evidence type="ECO:0000256" key="7">
    <source>
        <dbReference type="ARBA" id="ARBA00023125"/>
    </source>
</evidence>
<reference evidence="12" key="3">
    <citation type="submission" date="2025-08" db="UniProtKB">
        <authorList>
            <consortium name="Ensembl"/>
        </authorList>
    </citation>
    <scope>IDENTIFICATION</scope>
</reference>
<organism evidence="12 13">
    <name type="scientific">Ciona intestinalis</name>
    <name type="common">Transparent sea squirt</name>
    <name type="synonym">Ascidia intestinalis</name>
    <dbReference type="NCBI Taxonomy" id="7719"/>
    <lineage>
        <taxon>Eukaryota</taxon>
        <taxon>Metazoa</taxon>
        <taxon>Chordata</taxon>
        <taxon>Tunicata</taxon>
        <taxon>Ascidiacea</taxon>
        <taxon>Phlebobranchia</taxon>
        <taxon>Cionidae</taxon>
        <taxon>Ciona</taxon>
    </lineage>
</organism>
<dbReference type="OrthoDB" id="343623at2759"/>
<evidence type="ECO:0000259" key="11">
    <source>
        <dbReference type="Pfam" id="PF14629"/>
    </source>
</evidence>
<dbReference type="InParanoid" id="F7B503"/>
<evidence type="ECO:0000256" key="3">
    <source>
        <dbReference type="ARBA" id="ARBA00019083"/>
    </source>
</evidence>
<feature type="domain" description="ORC1/DEAH AAA+ ATPase" evidence="10">
    <location>
        <begin position="48"/>
        <end position="178"/>
    </location>
</feature>
<dbReference type="InterPro" id="IPR027417">
    <property type="entry name" value="P-loop_NTPase"/>
</dbReference>
<comment type="subcellular location">
    <subcellularLocation>
        <location evidence="1 9">Nucleus</location>
    </subcellularLocation>
</comment>
<dbReference type="GO" id="GO:0005524">
    <property type="term" value="F:ATP binding"/>
    <property type="evidence" value="ECO:0007669"/>
    <property type="project" value="UniProtKB-KW"/>
</dbReference>
<evidence type="ECO:0000256" key="9">
    <source>
        <dbReference type="PIRNR" id="PIRNR007858"/>
    </source>
</evidence>
<dbReference type="InterPro" id="IPR049945">
    <property type="entry name" value="AAA_22"/>
</dbReference>
<gene>
    <name evidence="12" type="primary">LOC100183401</name>
</gene>
<dbReference type="PANTHER" id="PTHR12087">
    <property type="entry name" value="ORIGIN RECOGNITION COMPLEX SUBUNIT 4"/>
    <property type="match status" value="1"/>
</dbReference>
<keyword evidence="8 9" id="KW-0539">Nucleus</keyword>
<evidence type="ECO:0000256" key="5">
    <source>
        <dbReference type="ARBA" id="ARBA00022741"/>
    </source>
</evidence>
<dbReference type="EMBL" id="EAAA01002120">
    <property type="status" value="NOT_ANNOTATED_CDS"/>
    <property type="molecule type" value="Genomic_DNA"/>
</dbReference>
<evidence type="ECO:0000256" key="8">
    <source>
        <dbReference type="ARBA" id="ARBA00023242"/>
    </source>
</evidence>
<protein>
    <recommendedName>
        <fullName evidence="3 9">Origin recognition complex subunit 4</fullName>
    </recommendedName>
</protein>
<dbReference type="Gene3D" id="3.40.50.300">
    <property type="entry name" value="P-loop containing nucleotide triphosphate hydrolases"/>
    <property type="match status" value="1"/>
</dbReference>
<dbReference type="GO" id="GO:0005737">
    <property type="term" value="C:cytoplasm"/>
    <property type="evidence" value="ECO:0007669"/>
    <property type="project" value="UniProtKB-ARBA"/>
</dbReference>
<dbReference type="CDD" id="cd00009">
    <property type="entry name" value="AAA"/>
    <property type="match status" value="1"/>
</dbReference>
<accession>A0A1W2W1P9</accession>
<dbReference type="OMA" id="AFTFQRN"/>
<evidence type="ECO:0000256" key="4">
    <source>
        <dbReference type="ARBA" id="ARBA00022705"/>
    </source>
</evidence>
<dbReference type="GO" id="GO:0005664">
    <property type="term" value="C:nuclear origin of replication recognition complex"/>
    <property type="evidence" value="ECO:0000318"/>
    <property type="project" value="GO_Central"/>
</dbReference>
<proteinExistence type="inferred from homology"/>
<feature type="domain" description="Origin recognition complex subunit 4 C-terminal" evidence="11">
    <location>
        <begin position="214"/>
        <end position="407"/>
    </location>
</feature>
<reference evidence="13" key="1">
    <citation type="journal article" date="2002" name="Science">
        <title>The draft genome of Ciona intestinalis: insights into chordate and vertebrate origins.</title>
        <authorList>
            <person name="Dehal P."/>
            <person name="Satou Y."/>
            <person name="Campbell R.K."/>
            <person name="Chapman J."/>
            <person name="Degnan B."/>
            <person name="De Tomaso A."/>
            <person name="Davidson B."/>
            <person name="Di Gregorio A."/>
            <person name="Gelpke M."/>
            <person name="Goodstein D.M."/>
            <person name="Harafuji N."/>
            <person name="Hastings K.E."/>
            <person name="Ho I."/>
            <person name="Hotta K."/>
            <person name="Huang W."/>
            <person name="Kawashima T."/>
            <person name="Lemaire P."/>
            <person name="Martinez D."/>
            <person name="Meinertzhagen I.A."/>
            <person name="Necula S."/>
            <person name="Nonaka M."/>
            <person name="Putnam N."/>
            <person name="Rash S."/>
            <person name="Saiga H."/>
            <person name="Satake M."/>
            <person name="Terry A."/>
            <person name="Yamada L."/>
            <person name="Wang H.G."/>
            <person name="Awazu S."/>
            <person name="Azumi K."/>
            <person name="Boore J."/>
            <person name="Branno M."/>
            <person name="Chin-Bow S."/>
            <person name="DeSantis R."/>
            <person name="Doyle S."/>
            <person name="Francino P."/>
            <person name="Keys D.N."/>
            <person name="Haga S."/>
            <person name="Hayashi H."/>
            <person name="Hino K."/>
            <person name="Imai K.S."/>
            <person name="Inaba K."/>
            <person name="Kano S."/>
            <person name="Kobayashi K."/>
            <person name="Kobayashi M."/>
            <person name="Lee B.I."/>
            <person name="Makabe K.W."/>
            <person name="Manohar C."/>
            <person name="Matassi G."/>
            <person name="Medina M."/>
            <person name="Mochizuki Y."/>
            <person name="Mount S."/>
            <person name="Morishita T."/>
            <person name="Miura S."/>
            <person name="Nakayama A."/>
            <person name="Nishizaka S."/>
            <person name="Nomoto H."/>
            <person name="Ohta F."/>
            <person name="Oishi K."/>
            <person name="Rigoutsos I."/>
            <person name="Sano M."/>
            <person name="Sasaki A."/>
            <person name="Sasakura Y."/>
            <person name="Shoguchi E."/>
            <person name="Shin-i T."/>
            <person name="Spagnuolo A."/>
            <person name="Stainier D."/>
            <person name="Suzuki M.M."/>
            <person name="Tassy O."/>
            <person name="Takatori N."/>
            <person name="Tokuoka M."/>
            <person name="Yagi K."/>
            <person name="Yoshizaki F."/>
            <person name="Wada S."/>
            <person name="Zhang C."/>
            <person name="Hyatt P.D."/>
            <person name="Larimer F."/>
            <person name="Detter C."/>
            <person name="Doggett N."/>
            <person name="Glavina T."/>
            <person name="Hawkins T."/>
            <person name="Richardson P."/>
            <person name="Lucas S."/>
            <person name="Kohara Y."/>
            <person name="Levine M."/>
            <person name="Satoh N."/>
            <person name="Rokhsar D.S."/>
        </authorList>
    </citation>
    <scope>NUCLEOTIDE SEQUENCE [LARGE SCALE GENOMIC DNA]</scope>
</reference>
<evidence type="ECO:0000259" key="10">
    <source>
        <dbReference type="Pfam" id="PF13401"/>
    </source>
</evidence>
<keyword evidence="7 9" id="KW-0238">DNA-binding</keyword>
<reference evidence="12" key="2">
    <citation type="journal article" date="2008" name="Genome Biol.">
        <title>Improved genome assembly and evidence-based global gene model set for the chordate Ciona intestinalis: new insight into intron and operon populations.</title>
        <authorList>
            <person name="Satou Y."/>
            <person name="Mineta K."/>
            <person name="Ogasawara M."/>
            <person name="Sasakura Y."/>
            <person name="Shoguchi E."/>
            <person name="Ueno K."/>
            <person name="Yamada L."/>
            <person name="Matsumoto J."/>
            <person name="Wasserscheid J."/>
            <person name="Dewar K."/>
            <person name="Wiley G.B."/>
            <person name="Macmil S.L."/>
            <person name="Roe B.A."/>
            <person name="Zeller R.W."/>
            <person name="Hastings K.E."/>
            <person name="Lemaire P."/>
            <person name="Lindquist E."/>
            <person name="Endo T."/>
            <person name="Hotta K."/>
            <person name="Inaba K."/>
        </authorList>
    </citation>
    <scope>NUCLEOTIDE SEQUENCE [LARGE SCALE GENOMIC DNA]</scope>
    <source>
        <strain evidence="12">wild type</strain>
    </source>
</reference>
<sequence>MNQVLLDAQSVLRNRLFGKETKCRQDIEKFQQDLKDLITRSVEYGESNSLLVIGSKGSGKTTLLKTTVDLLQKKLSKTLIIVRLNGYMQTDDRIALAEITRQLHLENTLGDKVFGSFSETLQFLLEALRGGSSHSSQPILFILEEFDLFTQHKNQTLLYNLFDLAMAGLTPLVVVGLTCRLDVIELMEKRVKSRFSHRQLYICNQWTAENYLQAFSNMLLLDAGFCKTAKHKSFLERWNANVVELSNNASVQDILKRQFSISKEMPSLQCLLVQPICKLNVNHQFITAADIADSARNVFSDPKANILHGVSVLELCLIIAMNHLTNIYAGESFNFHMVYNEFLKFTQKKLHILQKHNKPVVLKAFEHLMELELIKPKESTLSLASKLLKEYQPTILLLEEQQLKEAVYRYPGCPTELQQWLESSTV</sequence>
<dbReference type="FunCoup" id="F7B503">
    <property type="interactions" value="146"/>
</dbReference>
<dbReference type="InterPro" id="IPR032705">
    <property type="entry name" value="ORC4_C"/>
</dbReference>
<evidence type="ECO:0000256" key="2">
    <source>
        <dbReference type="ARBA" id="ARBA00005334"/>
    </source>
</evidence>
<name>F7B503_CIOIN</name>
<dbReference type="PANTHER" id="PTHR12087:SF0">
    <property type="entry name" value="ORIGIN RECOGNITION COMPLEX SUBUNIT 4"/>
    <property type="match status" value="1"/>
</dbReference>
<evidence type="ECO:0000256" key="6">
    <source>
        <dbReference type="ARBA" id="ARBA00022840"/>
    </source>
</evidence>
<dbReference type="RefSeq" id="XP_002121287.2">
    <property type="nucleotide sequence ID" value="XM_002121251.5"/>
</dbReference>